<dbReference type="GO" id="GO:0003682">
    <property type="term" value="F:chromatin binding"/>
    <property type="evidence" value="ECO:0007669"/>
    <property type="project" value="InterPro"/>
</dbReference>
<feature type="region of interest" description="Disordered" evidence="3">
    <location>
        <begin position="1"/>
        <end position="58"/>
    </location>
</feature>
<dbReference type="Proteomes" id="UP000597762">
    <property type="component" value="Unassembled WGS sequence"/>
</dbReference>
<evidence type="ECO:0000256" key="3">
    <source>
        <dbReference type="SAM" id="MobiDB-lite"/>
    </source>
</evidence>
<feature type="compositionally biased region" description="Low complexity" evidence="3">
    <location>
        <begin position="40"/>
        <end position="58"/>
    </location>
</feature>
<evidence type="ECO:0000313" key="5">
    <source>
        <dbReference type="Proteomes" id="UP000597762"/>
    </source>
</evidence>
<dbReference type="EMBL" id="CAHIKZ030002125">
    <property type="protein sequence ID" value="CAE1281649.1"/>
    <property type="molecule type" value="Genomic_DNA"/>
</dbReference>
<gene>
    <name evidence="4" type="ORF">SPHA_42993</name>
</gene>
<dbReference type="OrthoDB" id="515799at2759"/>
<dbReference type="GO" id="GO:0007389">
    <property type="term" value="P:pattern specification process"/>
    <property type="evidence" value="ECO:0007669"/>
    <property type="project" value="TreeGrafter"/>
</dbReference>
<dbReference type="GO" id="GO:0005634">
    <property type="term" value="C:nucleus"/>
    <property type="evidence" value="ECO:0007669"/>
    <property type="project" value="TreeGrafter"/>
</dbReference>
<evidence type="ECO:0000256" key="2">
    <source>
        <dbReference type="ARBA" id="ARBA00023242"/>
    </source>
</evidence>
<dbReference type="AlphaFoldDB" id="A0A812D0B5"/>
<name>A0A812D0B5_ACAPH</name>
<comment type="caution">
    <text evidence="4">The sequence shown here is derived from an EMBL/GenBank/DDBJ whole genome shotgun (WGS) entry which is preliminary data.</text>
</comment>
<feature type="region of interest" description="Disordered" evidence="3">
    <location>
        <begin position="851"/>
        <end position="880"/>
    </location>
</feature>
<keyword evidence="2" id="KW-0539">Nucleus</keyword>
<protein>
    <submittedName>
        <fullName evidence="4">Protein cramped-like</fullName>
    </submittedName>
</protein>
<reference evidence="4" key="1">
    <citation type="submission" date="2021-01" db="EMBL/GenBank/DDBJ databases">
        <authorList>
            <person name="Li R."/>
            <person name="Bekaert M."/>
        </authorList>
    </citation>
    <scope>NUCLEOTIDE SEQUENCE</scope>
    <source>
        <strain evidence="4">Farmed</strain>
    </source>
</reference>
<feature type="region of interest" description="Disordered" evidence="3">
    <location>
        <begin position="135"/>
        <end position="156"/>
    </location>
</feature>
<feature type="compositionally biased region" description="Basic and acidic residues" evidence="3">
    <location>
        <begin position="507"/>
        <end position="525"/>
    </location>
</feature>
<feature type="compositionally biased region" description="Polar residues" evidence="3">
    <location>
        <begin position="18"/>
        <end position="33"/>
    </location>
</feature>
<sequence length="982" mass="107561">MGIGTRSKSHQGECVGQEPSSLRVTIDSSTTEKGSLKGATSGNDNNSNQTNNSTSSHISVLSVNPNVNERRLGKQSKADLQPSVEDGTGYCISVTAAASGNIGTKSSNNVSTTIGSNTSNNTSMTLVTRTRGVKRLKREQSPPGSPAKKIAKEVKTATPEAKKRQWELWTVDEKSTFFQALNECGRNFDAIKNNFAQKYKKKGAPAIMIKNKEQVRHFYYRTWHKISKYIEMKDGIKKHALEVYGLIHYGEMRKRLGGMLADKNLHKLNEFIQEGSTLIKVRRKSFRIRTPYCNALKKINNVEDPVEDDDSACRVPERVTLELNPKNNSAWLHVQEMAQNPRLRMTLKSDQHLSTVMSFLQKKWKPPHLKLKESLNSFDETQKQLVLYPHRSSKCYPVSLQAIETQPRPDLKLNNYHVNTKGTLRRLVHLATMEFTDYVKVKAPKSNEKPKSGKSNTGCEVCEACGKILNPSDSKGNSKLVNKNSYLQSNTKNGTVYKESYGNSENASKDKKDAKADKKAEKKIDKKVDKKLDDSERVDGVFRVPVIPGRGPLSQTLVPNEYINQYRLTGYRRKLQRSARKPVFFQRTFLPKENPRMMTLALLPTATPVTVEASFLPVNNTTNAVITTRNVSSFSNTYTTQVLTQPIASTLSVHNPNNSVIVQGAVSQKAAAITVTTTNTATTTTASTTVTDSFNTVKSAVVISPSPSPSLPVETNPLSLKLSSIEATSSSPTVSELTDTPSDMITLLNVNSSSADAVPLSTAPKTGSSPPNISTLFDISLSDVPMSILEGSESKGLSTDSGLVTPPLHTEYRVQTSSYNSLFKFNSDNNWMLGEMGDISLGSLLNDSPIKKSSSSDLQTNNLTSNSSSSNSSSSSSSISSSLTLNSLFNDWSRDSSTSRMDLDTTLQMIMNENSMDYVSKFAELAEKVAASDATVANSNAAAAAAVLVAKNGAKNNDVTSQDNVNCTNTDDCMTQLNDTFH</sequence>
<dbReference type="PANTHER" id="PTHR21677:SF1">
    <property type="entry name" value="PROTEIN CRAMPED-LIKE"/>
    <property type="match status" value="1"/>
</dbReference>
<dbReference type="PANTHER" id="PTHR21677">
    <property type="entry name" value="CRAMPED PROTEIN"/>
    <property type="match status" value="1"/>
</dbReference>
<feature type="region of interest" description="Disordered" evidence="3">
    <location>
        <begin position="494"/>
        <end position="525"/>
    </location>
</feature>
<dbReference type="Gene3D" id="1.10.10.60">
    <property type="entry name" value="Homeodomain-like"/>
    <property type="match status" value="1"/>
</dbReference>
<keyword evidence="1" id="KW-0238">DNA-binding</keyword>
<proteinExistence type="predicted"/>
<accession>A0A812D0B5</accession>
<dbReference type="GO" id="GO:0003677">
    <property type="term" value="F:DNA binding"/>
    <property type="evidence" value="ECO:0007669"/>
    <property type="project" value="UniProtKB-KW"/>
</dbReference>
<feature type="compositionally biased region" description="Low complexity" evidence="3">
    <location>
        <begin position="853"/>
        <end position="880"/>
    </location>
</feature>
<keyword evidence="5" id="KW-1185">Reference proteome</keyword>
<evidence type="ECO:0000313" key="4">
    <source>
        <dbReference type="EMBL" id="CAE1281649.1"/>
    </source>
</evidence>
<organism evidence="4 5">
    <name type="scientific">Acanthosepion pharaonis</name>
    <name type="common">Pharaoh cuttlefish</name>
    <name type="synonym">Sepia pharaonis</name>
    <dbReference type="NCBI Taxonomy" id="158019"/>
    <lineage>
        <taxon>Eukaryota</taxon>
        <taxon>Metazoa</taxon>
        <taxon>Spiralia</taxon>
        <taxon>Lophotrochozoa</taxon>
        <taxon>Mollusca</taxon>
        <taxon>Cephalopoda</taxon>
        <taxon>Coleoidea</taxon>
        <taxon>Decapodiformes</taxon>
        <taxon>Sepiida</taxon>
        <taxon>Sepiina</taxon>
        <taxon>Sepiidae</taxon>
        <taxon>Acanthosepion</taxon>
    </lineage>
</organism>
<dbReference type="InterPro" id="IPR055315">
    <property type="entry name" value="Cramped-like"/>
</dbReference>
<evidence type="ECO:0000256" key="1">
    <source>
        <dbReference type="ARBA" id="ARBA00023125"/>
    </source>
</evidence>